<proteinExistence type="predicted"/>
<name>A0A644YQ76_9ZZZZ</name>
<dbReference type="Pfam" id="PF12728">
    <property type="entry name" value="HTH_17"/>
    <property type="match status" value="1"/>
</dbReference>
<protein>
    <recommendedName>
        <fullName evidence="1">Helix-turn-helix domain-containing protein</fullName>
    </recommendedName>
</protein>
<sequence length="87" mass="9646">MTVNISAELLHKVAQATSLYAEVLQQLISEINEERWVSPADAQAETGIDAQTIRRLARAGRIKSQKKGQKLIVVPISEVKEYASTRV</sequence>
<evidence type="ECO:0000259" key="1">
    <source>
        <dbReference type="Pfam" id="PF12728"/>
    </source>
</evidence>
<comment type="caution">
    <text evidence="2">The sequence shown here is derived from an EMBL/GenBank/DDBJ whole genome shotgun (WGS) entry which is preliminary data.</text>
</comment>
<dbReference type="EMBL" id="VSSQ01005849">
    <property type="protein sequence ID" value="MPM30656.1"/>
    <property type="molecule type" value="Genomic_DNA"/>
</dbReference>
<reference evidence="2" key="1">
    <citation type="submission" date="2019-08" db="EMBL/GenBank/DDBJ databases">
        <authorList>
            <person name="Kucharzyk K."/>
            <person name="Murdoch R.W."/>
            <person name="Higgins S."/>
            <person name="Loffler F."/>
        </authorList>
    </citation>
    <scope>NUCLEOTIDE SEQUENCE</scope>
</reference>
<organism evidence="2">
    <name type="scientific">bioreactor metagenome</name>
    <dbReference type="NCBI Taxonomy" id="1076179"/>
    <lineage>
        <taxon>unclassified sequences</taxon>
        <taxon>metagenomes</taxon>
        <taxon>ecological metagenomes</taxon>
    </lineage>
</organism>
<accession>A0A644YQ76</accession>
<feature type="domain" description="Helix-turn-helix" evidence="1">
    <location>
        <begin position="36"/>
        <end position="85"/>
    </location>
</feature>
<dbReference type="InterPro" id="IPR041657">
    <property type="entry name" value="HTH_17"/>
</dbReference>
<evidence type="ECO:0000313" key="2">
    <source>
        <dbReference type="EMBL" id="MPM30656.1"/>
    </source>
</evidence>
<dbReference type="AlphaFoldDB" id="A0A644YQ76"/>
<gene>
    <name evidence="2" type="ORF">SDC9_77206</name>
</gene>